<gene>
    <name evidence="1" type="ORF">TMI583_LOCUS50344</name>
</gene>
<accession>A0A8S2YQU7</accession>
<feature type="non-terminal residue" evidence="1">
    <location>
        <position position="1"/>
    </location>
</feature>
<feature type="non-terminal residue" evidence="1">
    <location>
        <position position="91"/>
    </location>
</feature>
<evidence type="ECO:0000313" key="2">
    <source>
        <dbReference type="Proteomes" id="UP000682733"/>
    </source>
</evidence>
<sequence length="91" mass="10002">VADNPFIIVRSVSENIQQKFHINHPIKLTLHNCILDPADNLNDLCLTSNDVIQVISALQEVSPSSRRAEVRSPPNGQAATAALQQYDQIGE</sequence>
<organism evidence="1 2">
    <name type="scientific">Didymodactylos carnosus</name>
    <dbReference type="NCBI Taxonomy" id="1234261"/>
    <lineage>
        <taxon>Eukaryota</taxon>
        <taxon>Metazoa</taxon>
        <taxon>Spiralia</taxon>
        <taxon>Gnathifera</taxon>
        <taxon>Rotifera</taxon>
        <taxon>Eurotatoria</taxon>
        <taxon>Bdelloidea</taxon>
        <taxon>Philodinida</taxon>
        <taxon>Philodinidae</taxon>
        <taxon>Didymodactylos</taxon>
    </lineage>
</organism>
<dbReference type="Proteomes" id="UP000682733">
    <property type="component" value="Unassembled WGS sequence"/>
</dbReference>
<dbReference type="EMBL" id="CAJOBA010120416">
    <property type="protein sequence ID" value="CAF4578633.1"/>
    <property type="molecule type" value="Genomic_DNA"/>
</dbReference>
<dbReference type="AlphaFoldDB" id="A0A8S2YQU7"/>
<evidence type="ECO:0000313" key="1">
    <source>
        <dbReference type="EMBL" id="CAF4578633.1"/>
    </source>
</evidence>
<reference evidence="1" key="1">
    <citation type="submission" date="2021-02" db="EMBL/GenBank/DDBJ databases">
        <authorList>
            <person name="Nowell W R."/>
        </authorList>
    </citation>
    <scope>NUCLEOTIDE SEQUENCE</scope>
</reference>
<proteinExistence type="predicted"/>
<name>A0A8S2YQU7_9BILA</name>
<protein>
    <submittedName>
        <fullName evidence="1">Uncharacterized protein</fullName>
    </submittedName>
</protein>
<comment type="caution">
    <text evidence="1">The sequence shown here is derived from an EMBL/GenBank/DDBJ whole genome shotgun (WGS) entry which is preliminary data.</text>
</comment>